<sequence>MGVSLIPFGTQIKCPHGGTVMPTGGNPRVKATGRPILMLLGGYPIAGCPFTIPTPGGPKPQPCIRVQWITGTMRSKAGGVALLQNSNGLCFSAEGIMQGKAIIPPVPPRVKSQ</sequence>
<evidence type="ECO:0008006" key="3">
    <source>
        <dbReference type="Google" id="ProtNLM"/>
    </source>
</evidence>
<evidence type="ECO:0000313" key="2">
    <source>
        <dbReference type="Proteomes" id="UP001595711"/>
    </source>
</evidence>
<proteinExistence type="predicted"/>
<dbReference type="RefSeq" id="WP_379728956.1">
    <property type="nucleotide sequence ID" value="NZ_JBHRYJ010000004.1"/>
</dbReference>
<dbReference type="EMBL" id="JBHRYJ010000004">
    <property type="protein sequence ID" value="MFC3677417.1"/>
    <property type="molecule type" value="Genomic_DNA"/>
</dbReference>
<evidence type="ECO:0000313" key="1">
    <source>
        <dbReference type="EMBL" id="MFC3677417.1"/>
    </source>
</evidence>
<comment type="caution">
    <text evidence="1">The sequence shown here is derived from an EMBL/GenBank/DDBJ whole genome shotgun (WGS) entry which is preliminary data.</text>
</comment>
<keyword evidence="2" id="KW-1185">Reference proteome</keyword>
<protein>
    <recommendedName>
        <fullName evidence="3">Type VI secretion protein</fullName>
    </recommendedName>
</protein>
<name>A0ABV7VK30_9PROT</name>
<organism evidence="1 2">
    <name type="scientific">Ferrovibrio xuzhouensis</name>
    <dbReference type="NCBI Taxonomy" id="1576914"/>
    <lineage>
        <taxon>Bacteria</taxon>
        <taxon>Pseudomonadati</taxon>
        <taxon>Pseudomonadota</taxon>
        <taxon>Alphaproteobacteria</taxon>
        <taxon>Rhodospirillales</taxon>
        <taxon>Rhodospirillaceae</taxon>
        <taxon>Ferrovibrio</taxon>
    </lineage>
</organism>
<gene>
    <name evidence="1" type="ORF">ACFOOQ_17825</name>
</gene>
<reference evidence="2" key="1">
    <citation type="journal article" date="2019" name="Int. J. Syst. Evol. Microbiol.">
        <title>The Global Catalogue of Microorganisms (GCM) 10K type strain sequencing project: providing services to taxonomists for standard genome sequencing and annotation.</title>
        <authorList>
            <consortium name="The Broad Institute Genomics Platform"/>
            <consortium name="The Broad Institute Genome Sequencing Center for Infectious Disease"/>
            <person name="Wu L."/>
            <person name="Ma J."/>
        </authorList>
    </citation>
    <scope>NUCLEOTIDE SEQUENCE [LARGE SCALE GENOMIC DNA]</scope>
    <source>
        <strain evidence="2">KCTC 42182</strain>
    </source>
</reference>
<dbReference type="Proteomes" id="UP001595711">
    <property type="component" value="Unassembled WGS sequence"/>
</dbReference>
<accession>A0ABV7VK30</accession>